<organism evidence="9 10">
    <name type="scientific">Oryzias latipes</name>
    <name type="common">Japanese rice fish</name>
    <name type="synonym">Japanese killifish</name>
    <dbReference type="NCBI Taxonomy" id="8090"/>
    <lineage>
        <taxon>Eukaryota</taxon>
        <taxon>Metazoa</taxon>
        <taxon>Chordata</taxon>
        <taxon>Craniata</taxon>
        <taxon>Vertebrata</taxon>
        <taxon>Euteleostomi</taxon>
        <taxon>Actinopterygii</taxon>
        <taxon>Neopterygii</taxon>
        <taxon>Teleostei</taxon>
        <taxon>Neoteleostei</taxon>
        <taxon>Acanthomorphata</taxon>
        <taxon>Ovalentaria</taxon>
        <taxon>Atherinomorphae</taxon>
        <taxon>Beloniformes</taxon>
        <taxon>Adrianichthyidae</taxon>
        <taxon>Oryziinae</taxon>
        <taxon>Oryzias</taxon>
    </lineage>
</organism>
<proteinExistence type="inferred from homology"/>
<accession>A0A3B3HZW5</accession>
<comment type="subcellular location">
    <subcellularLocation>
        <location evidence="2">Cell junction</location>
        <location evidence="2">Adherens junction</location>
    </subcellularLocation>
    <subcellularLocation>
        <location evidence="1">Cell junction</location>
        <location evidence="1">Tight junction</location>
    </subcellularLocation>
</comment>
<reference evidence="9 10" key="1">
    <citation type="journal article" date="2007" name="Nature">
        <title>The medaka draft genome and insights into vertebrate genome evolution.</title>
        <authorList>
            <person name="Kasahara M."/>
            <person name="Naruse K."/>
            <person name="Sasaki S."/>
            <person name="Nakatani Y."/>
            <person name="Qu W."/>
            <person name="Ahsan B."/>
            <person name="Yamada T."/>
            <person name="Nagayasu Y."/>
            <person name="Doi K."/>
            <person name="Kasai Y."/>
            <person name="Jindo T."/>
            <person name="Kobayashi D."/>
            <person name="Shimada A."/>
            <person name="Toyoda A."/>
            <person name="Kuroki Y."/>
            <person name="Fujiyama A."/>
            <person name="Sasaki T."/>
            <person name="Shimizu A."/>
            <person name="Asakawa S."/>
            <person name="Shimizu N."/>
            <person name="Hashimoto S."/>
            <person name="Yang J."/>
            <person name="Lee Y."/>
            <person name="Matsushima K."/>
            <person name="Sugano S."/>
            <person name="Sakaizumi M."/>
            <person name="Narita T."/>
            <person name="Ohishi K."/>
            <person name="Haga S."/>
            <person name="Ohta F."/>
            <person name="Nomoto H."/>
            <person name="Nogata K."/>
            <person name="Morishita T."/>
            <person name="Endo T."/>
            <person name="Shin-I T."/>
            <person name="Takeda H."/>
            <person name="Morishita S."/>
            <person name="Kohara Y."/>
        </authorList>
    </citation>
    <scope>NUCLEOTIDE SEQUENCE [LARGE SCALE GENOMIC DNA]</scope>
    <source>
        <strain evidence="9 10">Hd-rR</strain>
    </source>
</reference>
<reference evidence="9" key="2">
    <citation type="submission" date="2025-08" db="UniProtKB">
        <authorList>
            <consortium name="Ensembl"/>
        </authorList>
    </citation>
    <scope>IDENTIFICATION</scope>
    <source>
        <strain evidence="9">Hd-rR</strain>
    </source>
</reference>
<evidence type="ECO:0000256" key="6">
    <source>
        <dbReference type="ARBA" id="ARBA00022949"/>
    </source>
</evidence>
<feature type="coiled-coil region" evidence="8">
    <location>
        <begin position="19"/>
        <end position="78"/>
    </location>
</feature>
<evidence type="ECO:0000256" key="8">
    <source>
        <dbReference type="SAM" id="Coils"/>
    </source>
</evidence>
<dbReference type="Proteomes" id="UP000001038">
    <property type="component" value="Chromosome 22"/>
</dbReference>
<evidence type="ECO:0000256" key="4">
    <source>
        <dbReference type="ARBA" id="ARBA00022427"/>
    </source>
</evidence>
<keyword evidence="4" id="KW-0796">Tight junction</keyword>
<evidence type="ECO:0000256" key="2">
    <source>
        <dbReference type="ARBA" id="ARBA00004536"/>
    </source>
</evidence>
<evidence type="ECO:0000313" key="9">
    <source>
        <dbReference type="Ensembl" id="ENSORLP00000037368.1"/>
    </source>
</evidence>
<dbReference type="InParanoid" id="A0A3B3HZW5"/>
<keyword evidence="5" id="KW-0217">Developmental protein</keyword>
<dbReference type="PANTHER" id="PTHR13546">
    <property type="entry name" value="RE60986P"/>
    <property type="match status" value="1"/>
</dbReference>
<keyword evidence="7 8" id="KW-0175">Coiled coil</keyword>
<evidence type="ECO:0000256" key="1">
    <source>
        <dbReference type="ARBA" id="ARBA00004435"/>
    </source>
</evidence>
<dbReference type="PANTHER" id="PTHR13546:SF14">
    <property type="entry name" value="COILED-COIL DOMAIN-CONTAINING PROTEIN 85C"/>
    <property type="match status" value="1"/>
</dbReference>
<comment type="similarity">
    <text evidence="3">Belongs to the CCDC85 family.</text>
</comment>
<evidence type="ECO:0000313" key="10">
    <source>
        <dbReference type="Proteomes" id="UP000001038"/>
    </source>
</evidence>
<sequence>MEAAGASRLSDEDLLLRGKEDLIQMLKSLENRNVDLMLEHGQLMKDVNRSLQVHLHEIRSLKEVNQRLQEDNQELRELCCFLDDDRQKGRKMCREWQRFGRYTAGVLWRDVGLYQQKLTELEAGQEALRAENAELKEILEKKNDCDSDVFIVNSLPIRSEFGGGAERGGSVSFTQKLSAWDIDLCCF</sequence>
<evidence type="ECO:0008006" key="11">
    <source>
        <dbReference type="Google" id="ProtNLM"/>
    </source>
</evidence>
<dbReference type="Bgee" id="ENSORLG00000029998">
    <property type="expression patterns" value="Expressed in embryo and 7 other cell types or tissues"/>
</dbReference>
<keyword evidence="6" id="KW-0965">Cell junction</keyword>
<dbReference type="STRING" id="8090.ENSORLP00000037368"/>
<evidence type="ECO:0000256" key="5">
    <source>
        <dbReference type="ARBA" id="ARBA00022473"/>
    </source>
</evidence>
<dbReference type="AlphaFoldDB" id="A0A3B3HZW5"/>
<dbReference type="GO" id="GO:0005912">
    <property type="term" value="C:adherens junction"/>
    <property type="evidence" value="ECO:0007669"/>
    <property type="project" value="UniProtKB-SubCell"/>
</dbReference>
<dbReference type="Pfam" id="PF10226">
    <property type="entry name" value="CCDC85"/>
    <property type="match status" value="1"/>
</dbReference>
<dbReference type="GO" id="GO:0043296">
    <property type="term" value="C:apical junction complex"/>
    <property type="evidence" value="ECO:0000318"/>
    <property type="project" value="GO_Central"/>
</dbReference>
<dbReference type="InterPro" id="IPR019359">
    <property type="entry name" value="CCDC85"/>
</dbReference>
<name>A0A3B3HZW5_ORYLA</name>
<dbReference type="GO" id="GO:0005923">
    <property type="term" value="C:bicellular tight junction"/>
    <property type="evidence" value="ECO:0007669"/>
    <property type="project" value="UniProtKB-SubCell"/>
</dbReference>
<dbReference type="GeneTree" id="ENSGT00940000159071"/>
<dbReference type="Ensembl" id="ENSORLT00000031207.1">
    <property type="protein sequence ID" value="ENSORLP00000037368.1"/>
    <property type="gene ID" value="ENSORLG00000029998.1"/>
</dbReference>
<evidence type="ECO:0000256" key="3">
    <source>
        <dbReference type="ARBA" id="ARBA00009052"/>
    </source>
</evidence>
<protein>
    <recommendedName>
        <fullName evidence="11">Coiled-coil domain containing 85C</fullName>
    </recommendedName>
</protein>
<reference evidence="9" key="3">
    <citation type="submission" date="2025-09" db="UniProtKB">
        <authorList>
            <consortium name="Ensembl"/>
        </authorList>
    </citation>
    <scope>IDENTIFICATION</scope>
    <source>
        <strain evidence="9">Hd-rR</strain>
    </source>
</reference>
<keyword evidence="10" id="KW-1185">Reference proteome</keyword>
<evidence type="ECO:0000256" key="7">
    <source>
        <dbReference type="ARBA" id="ARBA00023054"/>
    </source>
</evidence>